<dbReference type="CDD" id="cd07721">
    <property type="entry name" value="yflN-like_MBL-fold"/>
    <property type="match status" value="1"/>
</dbReference>
<dbReference type="SUPFAM" id="SSF56281">
    <property type="entry name" value="Metallo-hydrolase/oxidoreductase"/>
    <property type="match status" value="1"/>
</dbReference>
<accession>E7QN96</accession>
<dbReference type="Proteomes" id="UP000184203">
    <property type="component" value="Unassembled WGS sequence"/>
</dbReference>
<keyword evidence="5" id="KW-1185">Reference proteome</keyword>
<dbReference type="OrthoDB" id="197151at2157"/>
<reference evidence="2 4" key="1">
    <citation type="journal article" date="2014" name="ISME J.">
        <title>Trehalose/2-sulfotrehalose biosynthesis and glycine-betaine uptake are widely spread mechanisms for osmoadaptation in the Halobacteriales.</title>
        <authorList>
            <person name="Youssef N.H."/>
            <person name="Savage-Ashlock K.N."/>
            <person name="McCully A.L."/>
            <person name="Luedtke B."/>
            <person name="Shaw E.I."/>
            <person name="Hoff W.D."/>
            <person name="Elshahed M.S."/>
        </authorList>
    </citation>
    <scope>NUCLEOTIDE SEQUENCE [LARGE SCALE GENOMIC DNA]</scope>
    <source>
        <strain evidence="2 4">DX253</strain>
    </source>
</reference>
<dbReference type="RefSeq" id="WP_007976535.1">
    <property type="nucleotide sequence ID" value="NZ_AEMG01000002.1"/>
</dbReference>
<evidence type="ECO:0000313" key="2">
    <source>
        <dbReference type="EMBL" id="EFW93891.1"/>
    </source>
</evidence>
<dbReference type="Proteomes" id="UP000003751">
    <property type="component" value="Unassembled WGS sequence"/>
</dbReference>
<dbReference type="InterPro" id="IPR050855">
    <property type="entry name" value="NDM-1-like"/>
</dbReference>
<dbReference type="Pfam" id="PF00753">
    <property type="entry name" value="Lactamase_B"/>
    <property type="match status" value="1"/>
</dbReference>
<evidence type="ECO:0000313" key="5">
    <source>
        <dbReference type="Proteomes" id="UP000184203"/>
    </source>
</evidence>
<dbReference type="SMART" id="SM00849">
    <property type="entry name" value="Lactamase_B"/>
    <property type="match status" value="1"/>
</dbReference>
<dbReference type="STRING" id="797209.GCA_000376445_01800"/>
<protein>
    <submittedName>
        <fullName evidence="3">Glyoxylase, beta-lactamase superfamily II</fullName>
    </submittedName>
</protein>
<reference evidence="5" key="2">
    <citation type="submission" date="2016-11" db="EMBL/GenBank/DDBJ databases">
        <authorList>
            <person name="Varghese N."/>
            <person name="Submissions S."/>
        </authorList>
    </citation>
    <scope>NUCLEOTIDE SEQUENCE [LARGE SCALE GENOMIC DNA]</scope>
    <source>
        <strain evidence="5">DX253</strain>
    </source>
</reference>
<dbReference type="EMBL" id="AEMG01000002">
    <property type="protein sequence ID" value="EFW93891.1"/>
    <property type="molecule type" value="Genomic_DNA"/>
</dbReference>
<dbReference type="PATRIC" id="fig|797209.4.peg.403"/>
<reference evidence="3" key="3">
    <citation type="submission" date="2016-11" db="EMBL/GenBank/DDBJ databases">
        <authorList>
            <person name="Jaros S."/>
            <person name="Januszkiewicz K."/>
            <person name="Wedrychowicz H."/>
        </authorList>
    </citation>
    <scope>NUCLEOTIDE SEQUENCE [LARGE SCALE GENOMIC DNA]</scope>
    <source>
        <strain evidence="3">DX253</strain>
    </source>
</reference>
<dbReference type="EMBL" id="FRAN01000002">
    <property type="protein sequence ID" value="SHK67675.1"/>
    <property type="molecule type" value="Genomic_DNA"/>
</dbReference>
<dbReference type="AlphaFoldDB" id="E7QN96"/>
<dbReference type="eggNOG" id="arCOG00504">
    <property type="taxonomic scope" value="Archaea"/>
</dbReference>
<evidence type="ECO:0000259" key="1">
    <source>
        <dbReference type="SMART" id="SM00849"/>
    </source>
</evidence>
<evidence type="ECO:0000313" key="3">
    <source>
        <dbReference type="EMBL" id="SHK67675.1"/>
    </source>
</evidence>
<dbReference type="InterPro" id="IPR001279">
    <property type="entry name" value="Metallo-B-lactamas"/>
</dbReference>
<dbReference type="PANTHER" id="PTHR42951:SF4">
    <property type="entry name" value="ACYL-COENZYME A THIOESTERASE MBLAC2"/>
    <property type="match status" value="1"/>
</dbReference>
<sequence length="226" mass="24778">MTASLPDGLRHIDCRTRDKPNAYIVDDGAITLVDAGWPGDEATVRDSLRDADIGPGDIDRVLLTHYDADHVGTLSRLTPELDAPVYVHRLEAPYVAGNRLPPWTARHGIEALHRLYYRRLTLPDLPIRSVEDGDTVGDLRVYHTPGHTPGHVVYLHEDLSAAFLGDLVYGLGDRLRPSGRISSYDTGRVTDSIESLCDRTEGFRYACPGHGPPLEGGHDLLSSIVG</sequence>
<proteinExistence type="predicted"/>
<dbReference type="InterPro" id="IPR036866">
    <property type="entry name" value="RibonucZ/Hydroxyglut_hydro"/>
</dbReference>
<name>E7QN96_HALPU</name>
<dbReference type="PANTHER" id="PTHR42951">
    <property type="entry name" value="METALLO-BETA-LACTAMASE DOMAIN-CONTAINING"/>
    <property type="match status" value="1"/>
</dbReference>
<feature type="domain" description="Metallo-beta-lactamase" evidence="1">
    <location>
        <begin position="19"/>
        <end position="210"/>
    </location>
</feature>
<dbReference type="Gene3D" id="3.60.15.10">
    <property type="entry name" value="Ribonuclease Z/Hydroxyacylglutathione hydrolase-like"/>
    <property type="match status" value="1"/>
</dbReference>
<gene>
    <name evidence="3" type="ORF">SAMN05444342_2073</name>
    <name evidence="2" type="ORF">ZOD2009_02070</name>
</gene>
<organism evidence="2 4">
    <name type="scientific">Haladaptatus paucihalophilus DX253</name>
    <dbReference type="NCBI Taxonomy" id="797209"/>
    <lineage>
        <taxon>Archaea</taxon>
        <taxon>Methanobacteriati</taxon>
        <taxon>Methanobacteriota</taxon>
        <taxon>Stenosarchaea group</taxon>
        <taxon>Halobacteria</taxon>
        <taxon>Halobacteriales</taxon>
        <taxon>Haladaptataceae</taxon>
        <taxon>Haladaptatus</taxon>
    </lineage>
</organism>
<evidence type="ECO:0000313" key="4">
    <source>
        <dbReference type="Proteomes" id="UP000003751"/>
    </source>
</evidence>